<dbReference type="InterPro" id="IPR029058">
    <property type="entry name" value="AB_hydrolase_fold"/>
</dbReference>
<feature type="region of interest" description="Disordered" evidence="1">
    <location>
        <begin position="1"/>
        <end position="34"/>
    </location>
</feature>
<dbReference type="Pfam" id="PF09994">
    <property type="entry name" value="T6SS_Tle1-like_cat"/>
    <property type="match status" value="1"/>
</dbReference>
<dbReference type="InterPro" id="IPR010730">
    <property type="entry name" value="HET"/>
</dbReference>
<proteinExistence type="predicted"/>
<dbReference type="SUPFAM" id="SSF53474">
    <property type="entry name" value="alpha/beta-Hydrolases"/>
    <property type="match status" value="1"/>
</dbReference>
<accession>A0AA38XJ40</accession>
<evidence type="ECO:0000313" key="4">
    <source>
        <dbReference type="EMBL" id="KAJ9614430.1"/>
    </source>
</evidence>
<keyword evidence="5" id="KW-1185">Reference proteome</keyword>
<dbReference type="AlphaFoldDB" id="A0AA38XJ40"/>
<evidence type="ECO:0008006" key="6">
    <source>
        <dbReference type="Google" id="ProtNLM"/>
    </source>
</evidence>
<evidence type="ECO:0000256" key="1">
    <source>
        <dbReference type="SAM" id="MobiDB-lite"/>
    </source>
</evidence>
<protein>
    <recommendedName>
        <fullName evidence="6">DUF2235 domain-containing protein</fullName>
    </recommendedName>
</protein>
<feature type="domain" description="T6SS Phospholipase effector Tle1-like catalytic" evidence="3">
    <location>
        <begin position="637"/>
        <end position="889"/>
    </location>
</feature>
<reference evidence="4" key="1">
    <citation type="submission" date="2022-10" db="EMBL/GenBank/DDBJ databases">
        <title>Culturing micro-colonial fungi from biological soil crusts in the Mojave desert and describing Neophaeococcomyces mojavensis, and introducing the new genera and species Taxawa tesnikishii.</title>
        <authorList>
            <person name="Kurbessoian T."/>
            <person name="Stajich J.E."/>
        </authorList>
    </citation>
    <scope>NUCLEOTIDE SEQUENCE</scope>
    <source>
        <strain evidence="4">TK_41</strain>
    </source>
</reference>
<evidence type="ECO:0000259" key="3">
    <source>
        <dbReference type="Pfam" id="PF09994"/>
    </source>
</evidence>
<dbReference type="Proteomes" id="UP001172673">
    <property type="component" value="Unassembled WGS sequence"/>
</dbReference>
<dbReference type="PANTHER" id="PTHR33840:SF1">
    <property type="entry name" value="TLE1 PHOSPHOLIPASE DOMAIN-CONTAINING PROTEIN"/>
    <property type="match status" value="1"/>
</dbReference>
<dbReference type="EMBL" id="JAPDRK010000003">
    <property type="protein sequence ID" value="KAJ9614430.1"/>
    <property type="molecule type" value="Genomic_DNA"/>
</dbReference>
<organism evidence="4 5">
    <name type="scientific">Cladophialophora chaetospira</name>
    <dbReference type="NCBI Taxonomy" id="386627"/>
    <lineage>
        <taxon>Eukaryota</taxon>
        <taxon>Fungi</taxon>
        <taxon>Dikarya</taxon>
        <taxon>Ascomycota</taxon>
        <taxon>Pezizomycotina</taxon>
        <taxon>Eurotiomycetes</taxon>
        <taxon>Chaetothyriomycetidae</taxon>
        <taxon>Chaetothyriales</taxon>
        <taxon>Herpotrichiellaceae</taxon>
        <taxon>Cladophialophora</taxon>
    </lineage>
</organism>
<sequence>MASSLGARLKQDSQSSTDLKTGFQGSSQAVQKPSQLLRPLPNDYYIPTTYPYTHDHIDELGEWPQRLLHVPTRTSCEWQPGNVYHGHANPAYRAITYTWGRWKLADGQQPAVGPVLDIDVPWEVPRVDPSHFTSATLWQVIRKICESVDPENSMPAVDFLWIDIACIDQRRGPLAALEVGRQAAIFSNAAGVAVWLSRTGGDESSRQFIQESLSKGELFRIESDLDWAEQPWDSEPPLPPPSLRADLLSCLRELTSDAWFSSLWTLQEGFLAGKGLIKHSISSSGYADYLVVEPSFFVFAAGDILELSPLPVRDECTFITLSSLARLFGEMLHRASHVPDGVKVSTETKFVEAFAEQLRSLLEKSGLLAMTTSGNPLNLLGFARFRTTTEDEDRIYATMQVFEYQLGTSRPGIDPRTWFNRADLEDQLGEALLLDRPVPSQLFRHLKPAEQGKGWRISESTEVPAAYRPYLQYEGRKPAFDKTSFRDQCELTTEVIGSKRYGHFTGKVCQFAQFNEQAQRLRRKTSDGLDHSLYPCTYYPDASEFLTGSGPYEALLKRGFPDDLDVQLAFGEYVKEMFRGNYLIVMYLGHKAGRYFGMLLLYVERNEGGERIVYWHRLGTVVWNYHKDIQEMMTFRTWQNSLSGEAYTYPTNVTCFSRALSQFGIKDGKAVPQIIYYQPGVGTGVGDKISGGVYGAGLSANVRAAYGFLAHNYNPGDQIYFFGFSRGAYTARAIAGLVTSFGLLTKRGMDNFSAVYQEYYEKQDKSQGPDLDQLVKVAGGKDNIHEDADKSVQIIGVWETVDFHKASGSGEKFEFYSNKLSEKVKYGFHALALDENRDAFLPTLWESNVKLPGGTNAKQVWFSGVHSEVGGGDADSGLADISLAWMIAECHKTGLLSFVDIDASPGDSSADWYLCRGGISDATTPRTTTAGSKWTTADYPKQGQAGHGLSLGGLEKLAESSFWRVSNLVLPAPTGKRTPNAKALPPDETNERIHQSIRDRRLDKAWPCAPVKGKSDADKLWKLAKPDDANNCIEETEPDAIELAFKGRIRFG</sequence>
<dbReference type="Pfam" id="PF06985">
    <property type="entry name" value="HET"/>
    <property type="match status" value="1"/>
</dbReference>
<comment type="caution">
    <text evidence="4">The sequence shown here is derived from an EMBL/GenBank/DDBJ whole genome shotgun (WGS) entry which is preliminary data.</text>
</comment>
<dbReference type="PANTHER" id="PTHR33840">
    <property type="match status" value="1"/>
</dbReference>
<evidence type="ECO:0000259" key="2">
    <source>
        <dbReference type="Pfam" id="PF06985"/>
    </source>
</evidence>
<gene>
    <name evidence="4" type="ORF">H2200_002566</name>
</gene>
<name>A0AA38XJ40_9EURO</name>
<evidence type="ECO:0000313" key="5">
    <source>
        <dbReference type="Proteomes" id="UP001172673"/>
    </source>
</evidence>
<feature type="compositionally biased region" description="Polar residues" evidence="1">
    <location>
        <begin position="12"/>
        <end position="34"/>
    </location>
</feature>
<dbReference type="InterPro" id="IPR018712">
    <property type="entry name" value="Tle1-like_cat"/>
</dbReference>
<feature type="domain" description="Heterokaryon incompatibility" evidence="2">
    <location>
        <begin position="92"/>
        <end position="268"/>
    </location>
</feature>